<protein>
    <submittedName>
        <fullName evidence="3">Meiosis-specific prospore membrane protein</fullName>
    </submittedName>
</protein>
<proteinExistence type="predicted"/>
<dbReference type="GeneID" id="66113987"/>
<accession>A0A9P8AID3</accession>
<name>A0A9P8AID3_9ASCO</name>
<comment type="caution">
    <text evidence="3">The sequence shown here is derived from an EMBL/GenBank/DDBJ whole genome shotgun (WGS) entry which is preliminary data.</text>
</comment>
<feature type="compositionally biased region" description="Polar residues" evidence="1">
    <location>
        <begin position="1"/>
        <end position="27"/>
    </location>
</feature>
<dbReference type="RefSeq" id="XP_043049092.1">
    <property type="nucleotide sequence ID" value="XM_043191449.1"/>
</dbReference>
<reference evidence="3" key="1">
    <citation type="submission" date="2021-03" db="EMBL/GenBank/DDBJ databases">
        <authorList>
            <person name="Palmer J.M."/>
        </authorList>
    </citation>
    <scope>NUCLEOTIDE SEQUENCE</scope>
    <source>
        <strain evidence="3">ARV_011</strain>
    </source>
</reference>
<dbReference type="Proteomes" id="UP000790833">
    <property type="component" value="Unassembled WGS sequence"/>
</dbReference>
<feature type="region of interest" description="Disordered" evidence="1">
    <location>
        <begin position="1"/>
        <end position="33"/>
    </location>
</feature>
<evidence type="ECO:0000256" key="1">
    <source>
        <dbReference type="SAM" id="MobiDB-lite"/>
    </source>
</evidence>
<keyword evidence="2" id="KW-0812">Transmembrane</keyword>
<dbReference type="AlphaFoldDB" id="A0A9P8AID3"/>
<evidence type="ECO:0000313" key="3">
    <source>
        <dbReference type="EMBL" id="KAG7193544.1"/>
    </source>
</evidence>
<sequence>MAQISTAISTANKTASTTTPQTNSAMDSPNAVPIKDDSLDLERSFEVDLITEVKVRNQVENPYLWKVIVGIFVGSLVTLTMFALQQDGCSEGSMTPCMPQISLKMNRGKSNETQELLSKMQDALKTLSIFAKDFGVGNNNNLVFEDIDQLEHVSTFEEGNKFMFNYYGYCRTGASTKGETKCLNTNGLNIGATMIYDLGNQLAKLSHVSPNELIDAFLMTYGQLVSSLSSVYKKHRANIKGFDDVDVTGLLVTERLQGFYEYSKIMLVLSKMVIVISLIMPIILGNVILLFGVSMPYAAKTIEDIDEHHIQSPKGTGLLWFIQAHLRRVLYLAIGLFVWETLCLLAIMSLDIYVHWRLGNFEQSNGIFNVSYGSGFYLLPIIIALCSGSMFFFILVLKKRWA</sequence>
<evidence type="ECO:0000256" key="2">
    <source>
        <dbReference type="SAM" id="Phobius"/>
    </source>
</evidence>
<feature type="transmembrane region" description="Helical" evidence="2">
    <location>
        <begin position="63"/>
        <end position="84"/>
    </location>
</feature>
<evidence type="ECO:0000313" key="4">
    <source>
        <dbReference type="Proteomes" id="UP000790833"/>
    </source>
</evidence>
<keyword evidence="2" id="KW-1133">Transmembrane helix</keyword>
<keyword evidence="2" id="KW-0472">Membrane</keyword>
<dbReference type="EMBL" id="JAHMUF010000011">
    <property type="protein sequence ID" value="KAG7193544.1"/>
    <property type="molecule type" value="Genomic_DNA"/>
</dbReference>
<gene>
    <name evidence="3" type="primary">SMA2</name>
    <name evidence="3" type="ORF">KQ657_000613</name>
</gene>
<feature type="transmembrane region" description="Helical" evidence="2">
    <location>
        <begin position="376"/>
        <end position="397"/>
    </location>
</feature>
<feature type="transmembrane region" description="Helical" evidence="2">
    <location>
        <begin position="329"/>
        <end position="356"/>
    </location>
</feature>
<keyword evidence="4" id="KW-1185">Reference proteome</keyword>
<organism evidence="3 4">
    <name type="scientific">Scheffersomyces spartinae</name>
    <dbReference type="NCBI Taxonomy" id="45513"/>
    <lineage>
        <taxon>Eukaryota</taxon>
        <taxon>Fungi</taxon>
        <taxon>Dikarya</taxon>
        <taxon>Ascomycota</taxon>
        <taxon>Saccharomycotina</taxon>
        <taxon>Pichiomycetes</taxon>
        <taxon>Debaryomycetaceae</taxon>
        <taxon>Scheffersomyces</taxon>
    </lineage>
</organism>
<feature type="transmembrane region" description="Helical" evidence="2">
    <location>
        <begin position="272"/>
        <end position="293"/>
    </location>
</feature>